<dbReference type="Pfam" id="PF08680">
    <property type="entry name" value="DUF1779"/>
    <property type="match status" value="1"/>
</dbReference>
<dbReference type="EMBL" id="JAUSSU010000001">
    <property type="protein sequence ID" value="MDQ0111218.1"/>
    <property type="molecule type" value="Genomic_DNA"/>
</dbReference>
<evidence type="ECO:0000256" key="1">
    <source>
        <dbReference type="SAM" id="MobiDB-lite"/>
    </source>
</evidence>
<feature type="compositionally biased region" description="Polar residues" evidence="1">
    <location>
        <begin position="9"/>
        <end position="22"/>
    </location>
</feature>
<organism evidence="2 3">
    <name type="scientific">Paenibacillus harenae</name>
    <dbReference type="NCBI Taxonomy" id="306543"/>
    <lineage>
        <taxon>Bacteria</taxon>
        <taxon>Bacillati</taxon>
        <taxon>Bacillota</taxon>
        <taxon>Bacilli</taxon>
        <taxon>Bacillales</taxon>
        <taxon>Paenibacillaceae</taxon>
        <taxon>Paenibacillus</taxon>
    </lineage>
</organism>
<evidence type="ECO:0000313" key="2">
    <source>
        <dbReference type="EMBL" id="MDQ0111218.1"/>
    </source>
</evidence>
<evidence type="ECO:0008006" key="4">
    <source>
        <dbReference type="Google" id="ProtNLM"/>
    </source>
</evidence>
<accession>A0ABT9TWW3</accession>
<dbReference type="InterPro" id="IPR014794">
    <property type="entry name" value="DUF1779"/>
</dbReference>
<dbReference type="SUPFAM" id="SSF143842">
    <property type="entry name" value="YwmB-like"/>
    <property type="match status" value="1"/>
</dbReference>
<feature type="region of interest" description="Disordered" evidence="1">
    <location>
        <begin position="1"/>
        <end position="27"/>
    </location>
</feature>
<dbReference type="Gene3D" id="3.30.360.40">
    <property type="entry name" value="YwmB-like"/>
    <property type="match status" value="1"/>
</dbReference>
<sequence>MPVPYESYQPASNRQSSMTTPKRANKRKGGKRTAVLVLLLCAFWAIWQAQHQTRIAPARQMLLDDLGSLWDLSDHEMTGGSGVAQWTIRWNMTVRDGTMGMLASVLFTDAAGNPSDTTADQNGKTVKGELPHYGGRVTLSLVASTAESEQLMLLYEAGETSEAGARQLTKHELIQAAEAVSSEVESFTDDYESSMHAKGYTYNNDAIYAISRLAAAKQVDSYVDGGTVSDTFFTNKLKNEVIVDNGQRGNLQIALHRNTEAQKLELIVGVPVITGDYSLVNE</sequence>
<proteinExistence type="predicted"/>
<reference evidence="2 3" key="1">
    <citation type="submission" date="2023-07" db="EMBL/GenBank/DDBJ databases">
        <title>Sorghum-associated microbial communities from plants grown in Nebraska, USA.</title>
        <authorList>
            <person name="Schachtman D."/>
        </authorList>
    </citation>
    <scope>NUCLEOTIDE SEQUENCE [LARGE SCALE GENOMIC DNA]</scope>
    <source>
        <strain evidence="2 3">CC482</strain>
    </source>
</reference>
<protein>
    <recommendedName>
        <fullName evidence="4">TATA-box binding protein</fullName>
    </recommendedName>
</protein>
<comment type="caution">
    <text evidence="2">The sequence shown here is derived from an EMBL/GenBank/DDBJ whole genome shotgun (WGS) entry which is preliminary data.</text>
</comment>
<gene>
    <name evidence="2" type="ORF">J2T15_000634</name>
</gene>
<evidence type="ECO:0000313" key="3">
    <source>
        <dbReference type="Proteomes" id="UP001229346"/>
    </source>
</evidence>
<dbReference type="RefSeq" id="WP_307200971.1">
    <property type="nucleotide sequence ID" value="NZ_JAUSSU010000001.1"/>
</dbReference>
<keyword evidence="3" id="KW-1185">Reference proteome</keyword>
<dbReference type="InterPro" id="IPR036209">
    <property type="entry name" value="YwmB-like_sf"/>
</dbReference>
<name>A0ABT9TWW3_PAEHA</name>
<dbReference type="Proteomes" id="UP001229346">
    <property type="component" value="Unassembled WGS sequence"/>
</dbReference>